<feature type="domain" description="PB1" evidence="11">
    <location>
        <begin position="214"/>
        <end position="309"/>
    </location>
</feature>
<dbReference type="Pfam" id="PF02309">
    <property type="entry name" value="AUX_IAA"/>
    <property type="match status" value="1"/>
</dbReference>
<dbReference type="PANTHER" id="PTHR31734:SF6">
    <property type="entry name" value="AUXIN-RESPONSIVE PROTEIN IAA11"/>
    <property type="match status" value="1"/>
</dbReference>
<keyword evidence="6 8" id="KW-0539">Nucleus</keyword>
<evidence type="ECO:0000313" key="12">
    <source>
        <dbReference type="EMBL" id="KAL3329185.1"/>
    </source>
</evidence>
<keyword evidence="13" id="KW-1185">Reference proteome</keyword>
<dbReference type="EMBL" id="JBJKTR010000021">
    <property type="protein sequence ID" value="KAL3329185.1"/>
    <property type="molecule type" value="Genomic_DNA"/>
</dbReference>
<name>A0ABD2RBH5_9SOLN</name>
<dbReference type="AlphaFoldDB" id="A0ABD2RBH5"/>
<evidence type="ECO:0000256" key="9">
    <source>
        <dbReference type="SAM" id="MobiDB-lite"/>
    </source>
</evidence>
<keyword evidence="3 8" id="KW-0678">Repressor</keyword>
<evidence type="ECO:0000256" key="10">
    <source>
        <dbReference type="SAM" id="Phobius"/>
    </source>
</evidence>
<evidence type="ECO:0000256" key="7">
    <source>
        <dbReference type="ARBA" id="ARBA00023294"/>
    </source>
</evidence>
<feature type="compositionally biased region" description="Basic and acidic residues" evidence="9">
    <location>
        <begin position="176"/>
        <end position="190"/>
    </location>
</feature>
<feature type="transmembrane region" description="Helical" evidence="10">
    <location>
        <begin position="22"/>
        <end position="40"/>
    </location>
</feature>
<organism evidence="12 13">
    <name type="scientific">Solanum stoloniferum</name>
    <dbReference type="NCBI Taxonomy" id="62892"/>
    <lineage>
        <taxon>Eukaryota</taxon>
        <taxon>Viridiplantae</taxon>
        <taxon>Streptophyta</taxon>
        <taxon>Embryophyta</taxon>
        <taxon>Tracheophyta</taxon>
        <taxon>Spermatophyta</taxon>
        <taxon>Magnoliopsida</taxon>
        <taxon>eudicotyledons</taxon>
        <taxon>Gunneridae</taxon>
        <taxon>Pentapetalae</taxon>
        <taxon>asterids</taxon>
        <taxon>lamiids</taxon>
        <taxon>Solanales</taxon>
        <taxon>Solanaceae</taxon>
        <taxon>Solanoideae</taxon>
        <taxon>Solaneae</taxon>
        <taxon>Solanum</taxon>
    </lineage>
</organism>
<reference evidence="12 13" key="1">
    <citation type="submission" date="2024-05" db="EMBL/GenBank/DDBJ databases">
        <title>De novo assembly of an allotetraploid wild potato.</title>
        <authorList>
            <person name="Hosaka A.J."/>
        </authorList>
    </citation>
    <scope>NUCLEOTIDE SEQUENCE [LARGE SCALE GENOMIC DNA]</scope>
    <source>
        <tissue evidence="12">Young leaves</tissue>
    </source>
</reference>
<feature type="region of interest" description="Disordered" evidence="9">
    <location>
        <begin position="174"/>
        <end position="205"/>
    </location>
</feature>
<dbReference type="FunFam" id="3.10.20.90:FF:000078">
    <property type="entry name" value="Auxin-responsive protein"/>
    <property type="match status" value="1"/>
</dbReference>
<keyword evidence="5 8" id="KW-0804">Transcription</keyword>
<protein>
    <recommendedName>
        <fullName evidence="8">Auxin-responsive protein</fullName>
    </recommendedName>
</protein>
<evidence type="ECO:0000256" key="1">
    <source>
        <dbReference type="ARBA" id="ARBA00004123"/>
    </source>
</evidence>
<comment type="subcellular location">
    <subcellularLocation>
        <location evidence="1 8">Nucleus</location>
    </subcellularLocation>
</comment>
<evidence type="ECO:0000256" key="4">
    <source>
        <dbReference type="ARBA" id="ARBA00023015"/>
    </source>
</evidence>
<dbReference type="InterPro" id="IPR053793">
    <property type="entry name" value="PB1-like"/>
</dbReference>
<dbReference type="InterPro" id="IPR003311">
    <property type="entry name" value="AUX_IAA"/>
</dbReference>
<accession>A0ABD2RBH5</accession>
<comment type="similarity">
    <text evidence="2 8">Belongs to the Aux/IAA family.</text>
</comment>
<dbReference type="SUPFAM" id="SSF54277">
    <property type="entry name" value="CAD &amp; PB1 domains"/>
    <property type="match status" value="1"/>
</dbReference>
<dbReference type="PANTHER" id="PTHR31734">
    <property type="entry name" value="AUXIN-RESPONSIVE PROTEIN IAA17"/>
    <property type="match status" value="1"/>
</dbReference>
<sequence>MGPIIITTSTILPHPLRPTTPHLYILFIPCNPILLLHIFLKFTHRFLKKTLFMEPSLSEQDYNMGICSEDETELELGLGLSLNSGGGGGGGGVGGKTKKSPWGEYGRILTAKDFPNGFSAKRSINGGVSGTKRAADFAGSTTEVGSPPTGASQVVGWPPIRAYRMNSLVNQSKVLNADEDKGVGGNDKKEHSKKKVNHGNTKDDAASVKEKGHLGFVKVNMDGLPIGRKVDLNAHTCYESLAETLEDMFFESTKSGEKEQATKSFKLLDASEFVLTYEDKEGDWMLVGDVPFGMFLNTVKRLRIMRTSEANGLAPRIPQKQERHKGKPI</sequence>
<dbReference type="Gene3D" id="3.10.20.90">
    <property type="entry name" value="Phosphatidylinositol 3-kinase Catalytic Subunit, Chain A, domain 1"/>
    <property type="match status" value="1"/>
</dbReference>
<proteinExistence type="inferred from homology"/>
<comment type="subunit">
    <text evidence="8">Homodimers and heterodimers.</text>
</comment>
<keyword evidence="7 8" id="KW-0927">Auxin signaling pathway</keyword>
<keyword evidence="10" id="KW-0812">Transmembrane</keyword>
<keyword evidence="4 8" id="KW-0805">Transcription regulation</keyword>
<dbReference type="InterPro" id="IPR033389">
    <property type="entry name" value="AUX/IAA_dom"/>
</dbReference>
<dbReference type="Proteomes" id="UP001627284">
    <property type="component" value="Unassembled WGS sequence"/>
</dbReference>
<evidence type="ECO:0000256" key="5">
    <source>
        <dbReference type="ARBA" id="ARBA00023163"/>
    </source>
</evidence>
<evidence type="ECO:0000256" key="8">
    <source>
        <dbReference type="RuleBase" id="RU004549"/>
    </source>
</evidence>
<gene>
    <name evidence="12" type="ORF">AABB24_036333</name>
</gene>
<dbReference type="PROSITE" id="PS51745">
    <property type="entry name" value="PB1"/>
    <property type="match status" value="1"/>
</dbReference>
<evidence type="ECO:0000313" key="13">
    <source>
        <dbReference type="Proteomes" id="UP001627284"/>
    </source>
</evidence>
<comment type="caution">
    <text evidence="12">The sequence shown here is derived from an EMBL/GenBank/DDBJ whole genome shotgun (WGS) entry which is preliminary data.</text>
</comment>
<evidence type="ECO:0000256" key="6">
    <source>
        <dbReference type="ARBA" id="ARBA00023242"/>
    </source>
</evidence>
<dbReference type="GO" id="GO:0009734">
    <property type="term" value="P:auxin-activated signaling pathway"/>
    <property type="evidence" value="ECO:0007669"/>
    <property type="project" value="UniProtKB-UniRule"/>
</dbReference>
<dbReference type="GO" id="GO:0005634">
    <property type="term" value="C:nucleus"/>
    <property type="evidence" value="ECO:0007669"/>
    <property type="project" value="UniProtKB-SubCell"/>
</dbReference>
<evidence type="ECO:0000256" key="3">
    <source>
        <dbReference type="ARBA" id="ARBA00022491"/>
    </source>
</evidence>
<comment type="function">
    <text evidence="8">Aux/IAA proteins are short-lived transcriptional factors that function as repressors of early auxin response genes at low auxin concentrations.</text>
</comment>
<evidence type="ECO:0000259" key="11">
    <source>
        <dbReference type="PROSITE" id="PS51745"/>
    </source>
</evidence>
<keyword evidence="10" id="KW-0472">Membrane</keyword>
<keyword evidence="10" id="KW-1133">Transmembrane helix</keyword>
<evidence type="ECO:0000256" key="2">
    <source>
        <dbReference type="ARBA" id="ARBA00006728"/>
    </source>
</evidence>